<dbReference type="GO" id="GO:0016020">
    <property type="term" value="C:membrane"/>
    <property type="evidence" value="ECO:0007669"/>
    <property type="project" value="InterPro"/>
</dbReference>
<dbReference type="Proteomes" id="UP000191931">
    <property type="component" value="Unassembled WGS sequence"/>
</dbReference>
<accession>A0A1W1H8U9</accession>
<reference evidence="4 5" key="1">
    <citation type="submission" date="2017-03" db="EMBL/GenBank/DDBJ databases">
        <authorList>
            <person name="Afonso C.L."/>
            <person name="Miller P.J."/>
            <person name="Scott M.A."/>
            <person name="Spackman E."/>
            <person name="Goraichik I."/>
            <person name="Dimitrov K.M."/>
            <person name="Suarez D.L."/>
            <person name="Swayne D.E."/>
        </authorList>
    </citation>
    <scope>NUCLEOTIDE SEQUENCE [LARGE SCALE GENOMIC DNA]</scope>
    <source>
        <strain evidence="4">PRJEB14757</strain>
    </source>
</reference>
<evidence type="ECO:0000313" key="5">
    <source>
        <dbReference type="Proteomes" id="UP000191931"/>
    </source>
</evidence>
<comment type="similarity">
    <text evidence="1">Belongs to the MlaA family.</text>
</comment>
<sequence length="262" mass="29875">MRIFSTIIVKYPVALLLAFMLFSSAIFFPWFQHHAVADEILDPVKRPASLYTNPDNPNVIKDVSDPFEAINRRMYMFNAMLDKLVYLPVLRTYQMILPDPIEICISNFYNNVGEIYTLANSIFQLNRKKSVETTYRIAINSTIGVFGLFDVAALNGVTRHDEDLGQTLGFYGVGPGPYLMLPILGPSNLRDALGGGTESLAFNILDPFNFGDNTEESIIYSSMQVVDSRNQVFFRYYMTGSPFEYEMVRMLYDRSRVVEIDK</sequence>
<dbReference type="PRINTS" id="PR01805">
    <property type="entry name" value="VACJLIPOPROT"/>
</dbReference>
<keyword evidence="5" id="KW-1185">Reference proteome</keyword>
<dbReference type="PANTHER" id="PTHR30035">
    <property type="entry name" value="LIPOPROTEIN VACJ-RELATED"/>
    <property type="match status" value="1"/>
</dbReference>
<keyword evidence="2" id="KW-0732">Signal</keyword>
<keyword evidence="3" id="KW-0812">Transmembrane</keyword>
<dbReference type="GO" id="GO:0120010">
    <property type="term" value="P:intermembrane phospholipid transfer"/>
    <property type="evidence" value="ECO:0007669"/>
    <property type="project" value="TreeGrafter"/>
</dbReference>
<evidence type="ECO:0000256" key="1">
    <source>
        <dbReference type="ARBA" id="ARBA00010634"/>
    </source>
</evidence>
<name>A0A1W1H8U9_9BACT</name>
<dbReference type="EMBL" id="FWEV01000072">
    <property type="protein sequence ID" value="SLM28920.1"/>
    <property type="molecule type" value="Genomic_DNA"/>
</dbReference>
<dbReference type="STRING" id="1246637.MTBBW1_1630030"/>
<evidence type="ECO:0000256" key="2">
    <source>
        <dbReference type="ARBA" id="ARBA00022729"/>
    </source>
</evidence>
<keyword evidence="3" id="KW-0472">Membrane</keyword>
<protein>
    <submittedName>
        <fullName evidence="4">VacJ family lipoprotein</fullName>
    </submittedName>
</protein>
<keyword evidence="3" id="KW-1133">Transmembrane helix</keyword>
<dbReference type="OrthoDB" id="9785326at2"/>
<proteinExistence type="inferred from homology"/>
<organism evidence="4 5">
    <name type="scientific">Desulfamplus magnetovallimortis</name>
    <dbReference type="NCBI Taxonomy" id="1246637"/>
    <lineage>
        <taxon>Bacteria</taxon>
        <taxon>Pseudomonadati</taxon>
        <taxon>Thermodesulfobacteriota</taxon>
        <taxon>Desulfobacteria</taxon>
        <taxon>Desulfobacterales</taxon>
        <taxon>Desulfobacteraceae</taxon>
        <taxon>Desulfamplus</taxon>
    </lineage>
</organism>
<feature type="transmembrane region" description="Helical" evidence="3">
    <location>
        <begin position="12"/>
        <end position="31"/>
    </location>
</feature>
<dbReference type="InterPro" id="IPR007428">
    <property type="entry name" value="MlaA"/>
</dbReference>
<evidence type="ECO:0000256" key="3">
    <source>
        <dbReference type="SAM" id="Phobius"/>
    </source>
</evidence>
<keyword evidence="4" id="KW-0449">Lipoprotein</keyword>
<gene>
    <name evidence="4" type="ORF">MTBBW1_1630030</name>
</gene>
<dbReference type="PANTHER" id="PTHR30035:SF3">
    <property type="entry name" value="INTERMEMBRANE PHOSPHOLIPID TRANSPORT SYSTEM LIPOPROTEIN MLAA"/>
    <property type="match status" value="1"/>
</dbReference>
<dbReference type="RefSeq" id="WP_080805447.1">
    <property type="nucleotide sequence ID" value="NZ_LT828550.1"/>
</dbReference>
<dbReference type="AlphaFoldDB" id="A0A1W1H8U9"/>
<evidence type="ECO:0000313" key="4">
    <source>
        <dbReference type="EMBL" id="SLM28920.1"/>
    </source>
</evidence>
<dbReference type="Pfam" id="PF04333">
    <property type="entry name" value="MlaA"/>
    <property type="match status" value="1"/>
</dbReference>